<dbReference type="AlphaFoldDB" id="A0A5N6BHE2"/>
<feature type="compositionally biased region" description="Basic and acidic residues" evidence="1">
    <location>
        <begin position="311"/>
        <end position="320"/>
    </location>
</feature>
<dbReference type="Pfam" id="PF14040">
    <property type="entry name" value="DNase_NucA_NucB"/>
    <property type="match status" value="1"/>
</dbReference>
<evidence type="ECO:0000256" key="2">
    <source>
        <dbReference type="SAM" id="SignalP"/>
    </source>
</evidence>
<reference evidence="4 5" key="1">
    <citation type="submission" date="2019-10" db="EMBL/GenBank/DDBJ databases">
        <title>Nonomuraea sp. nov., isolated from Phyllanthus amarus.</title>
        <authorList>
            <person name="Klykleung N."/>
            <person name="Tanasupawat S."/>
        </authorList>
    </citation>
    <scope>NUCLEOTIDE SEQUENCE [LARGE SCALE GENOMIC DNA]</scope>
    <source>
        <strain evidence="4 5">CR1-09</strain>
    </source>
</reference>
<comment type="caution">
    <text evidence="4">The sequence shown here is derived from an EMBL/GenBank/DDBJ whole genome shotgun (WGS) entry which is preliminary data.</text>
</comment>
<evidence type="ECO:0000313" key="4">
    <source>
        <dbReference type="EMBL" id="KAB8179986.1"/>
    </source>
</evidence>
<dbReference type="InterPro" id="IPR029476">
    <property type="entry name" value="DNase_NucA_NucB"/>
</dbReference>
<feature type="chain" id="PRO_5024387107" description="Deoxyribonuclease NucA/NucB domain-containing protein" evidence="2">
    <location>
        <begin position="28"/>
        <end position="389"/>
    </location>
</feature>
<protein>
    <recommendedName>
        <fullName evidence="3">Deoxyribonuclease NucA/NucB domain-containing protein</fullName>
    </recommendedName>
</protein>
<keyword evidence="5" id="KW-1185">Reference proteome</keyword>
<keyword evidence="2" id="KW-0732">Signal</keyword>
<name>A0A5N6BHE2_9ACTN</name>
<dbReference type="Proteomes" id="UP000313066">
    <property type="component" value="Unassembled WGS sequence"/>
</dbReference>
<evidence type="ECO:0000259" key="3">
    <source>
        <dbReference type="Pfam" id="PF14040"/>
    </source>
</evidence>
<dbReference type="EMBL" id="VDMA02000025">
    <property type="protein sequence ID" value="KAB8179986.1"/>
    <property type="molecule type" value="Genomic_DNA"/>
</dbReference>
<evidence type="ECO:0000313" key="5">
    <source>
        <dbReference type="Proteomes" id="UP000313066"/>
    </source>
</evidence>
<feature type="domain" description="Deoxyribonuclease NucA/NucB" evidence="3">
    <location>
        <begin position="316"/>
        <end position="386"/>
    </location>
</feature>
<accession>A0A5N6BHE2</accession>
<feature type="signal peptide" evidence="2">
    <location>
        <begin position="1"/>
        <end position="27"/>
    </location>
</feature>
<proteinExistence type="predicted"/>
<organism evidence="4 5">
    <name type="scientific">Microbispora catharanthi</name>
    <dbReference type="NCBI Taxonomy" id="1712871"/>
    <lineage>
        <taxon>Bacteria</taxon>
        <taxon>Bacillati</taxon>
        <taxon>Actinomycetota</taxon>
        <taxon>Actinomycetes</taxon>
        <taxon>Streptosporangiales</taxon>
        <taxon>Streptosporangiaceae</taxon>
        <taxon>Microbispora</taxon>
    </lineage>
</organism>
<evidence type="ECO:0000256" key="1">
    <source>
        <dbReference type="SAM" id="MobiDB-lite"/>
    </source>
</evidence>
<feature type="region of interest" description="Disordered" evidence="1">
    <location>
        <begin position="311"/>
        <end position="330"/>
    </location>
</feature>
<gene>
    <name evidence="4" type="ORF">FH610_034990</name>
</gene>
<sequence length="389" mass="42003">MSTLRMRKITLLTVPLLLFCALMTASARDAVAHSATGAITENGCDHIRDRFPSLARQGKRKVLCVAPVTQPPGRSVLSSTSAADDPPPLPAWCIDPPDDQSKSAWKTRRFAACLINYASVSVYDTTTRALLGRTMINYMHFIGMFNDSLELTDVFAIVRFYSEGELVPDDALSFRLAVSCSYGCTAGDFGPPIALPENSTRYLTPSVPHLVNVPIDGIRTVNTTYELQLTHPGGDTEMINVFPPEKGPYPSPDIRCDRILSGAGCVIPSFIPTLDGLSAYPTVSAHIKRAQASGLPGAPGTTPLHRLADPAKVKKNRDTACPDSLPRPPGLTCDEYPMARTWEGAWTSGGAYSTDMVLDTDNSGAGGKFGALVTRDRLLDRDAFWVDPN</sequence>